<accession>A0A7S7SM63</accession>
<evidence type="ECO:0000313" key="2">
    <source>
        <dbReference type="Proteomes" id="UP000593892"/>
    </source>
</evidence>
<dbReference type="KEGG" id="pfer:IRI77_09210"/>
<dbReference type="EMBL" id="CP063849">
    <property type="protein sequence ID" value="QOY90114.1"/>
    <property type="molecule type" value="Genomic_DNA"/>
</dbReference>
<reference evidence="1 2" key="1">
    <citation type="submission" date="2020-10" db="EMBL/GenBank/DDBJ databases">
        <title>Complete genome sequence of Paludibaculum fermentans P105T, a facultatively anaerobic acidobacterium capable of dissimilatory Fe(III) reduction.</title>
        <authorList>
            <person name="Dedysh S.N."/>
            <person name="Beletsky A.V."/>
            <person name="Kulichevskaya I.S."/>
            <person name="Mardanov A.V."/>
            <person name="Ravin N.V."/>
        </authorList>
    </citation>
    <scope>NUCLEOTIDE SEQUENCE [LARGE SCALE GENOMIC DNA]</scope>
    <source>
        <strain evidence="1 2">P105</strain>
    </source>
</reference>
<organism evidence="1 2">
    <name type="scientific">Paludibaculum fermentans</name>
    <dbReference type="NCBI Taxonomy" id="1473598"/>
    <lineage>
        <taxon>Bacteria</taxon>
        <taxon>Pseudomonadati</taxon>
        <taxon>Acidobacteriota</taxon>
        <taxon>Terriglobia</taxon>
        <taxon>Bryobacterales</taxon>
        <taxon>Bryobacteraceae</taxon>
        <taxon>Paludibaculum</taxon>
    </lineage>
</organism>
<name>A0A7S7SM63_PALFE</name>
<dbReference type="Proteomes" id="UP000593892">
    <property type="component" value="Chromosome"/>
</dbReference>
<proteinExistence type="predicted"/>
<protein>
    <submittedName>
        <fullName evidence="1">Uncharacterized protein</fullName>
    </submittedName>
</protein>
<dbReference type="RefSeq" id="WP_194451779.1">
    <property type="nucleotide sequence ID" value="NZ_CP063849.1"/>
</dbReference>
<evidence type="ECO:0000313" key="1">
    <source>
        <dbReference type="EMBL" id="QOY90114.1"/>
    </source>
</evidence>
<sequence length="438" mass="48568">MAGETPLHLREPGPDPETQRQLIARILASKPFKRSQRQRELLEFLCRQAFEGETKDVHEQAIGVAVFGRRPDYDTSQDNIVRVHVSELRKKLEEYFKQEGADEPWLLEIPRGNYAPLMTPRIAPVAEAVLAAETEPPPVDVPRSGVQLAAIALLSVACAGLFLWNLQLRQQAKAPPSGLNPLWQQMFTANRETDIVVADSCLSFYTDMVKHPVGLQDYLSRKYLLEDLSKERDPERRKSLEMLMGRRYTSYADVQAVQYIAQLATIHGGSVNVHFARDYPTRRLQTSNLVLVGSKRANLWAELFDDQLNFQVEYEQATGGNVVVNRKPLAGERPVYSILTRDADVRDSLAVVAFVPNLQNTGEVLLLAGTGMSGTEAAIDAVVSRSGFERLLAALPASAPGRVPHFEALIRSHAVGGAAQTFEVLAARLIQPAAKSRN</sequence>
<keyword evidence="2" id="KW-1185">Reference proteome</keyword>
<gene>
    <name evidence="1" type="ORF">IRI77_09210</name>
</gene>
<dbReference type="InterPro" id="IPR036388">
    <property type="entry name" value="WH-like_DNA-bd_sf"/>
</dbReference>
<dbReference type="Gene3D" id="1.10.10.10">
    <property type="entry name" value="Winged helix-like DNA-binding domain superfamily/Winged helix DNA-binding domain"/>
    <property type="match status" value="1"/>
</dbReference>
<dbReference type="AlphaFoldDB" id="A0A7S7SM63"/>